<sequence length="175" mass="19020">MGVNVLLAKPSVTSVSSKFWWSRPINGKKEQGWAAGARPGQTQAEALVFGAGSAWPAAPGLVRPPRPSTGNVARSLLPTASRGDVAEQRLLGRAQGDLCEKGVYVSARRPMGLGWPVYTVRSPVTKTVNSKTEQSLLPKMGLRKAHFPPPKWYRKGVEVEVSWLKHVRRNDAGDL</sequence>
<keyword evidence="2" id="KW-1185">Reference proteome</keyword>
<gene>
    <name evidence="1" type="ORF">HJG63_009497</name>
</gene>
<comment type="caution">
    <text evidence="1">The sequence shown here is derived from an EMBL/GenBank/DDBJ whole genome shotgun (WGS) entry which is preliminary data.</text>
</comment>
<dbReference type="EMBL" id="JACASE010000016">
    <property type="protein sequence ID" value="KAF6401387.1"/>
    <property type="molecule type" value="Genomic_DNA"/>
</dbReference>
<protein>
    <submittedName>
        <fullName evidence="1">Uncharacterized protein</fullName>
    </submittedName>
</protein>
<evidence type="ECO:0000313" key="1">
    <source>
        <dbReference type="EMBL" id="KAF6401387.1"/>
    </source>
</evidence>
<evidence type="ECO:0000313" key="2">
    <source>
        <dbReference type="Proteomes" id="UP000593571"/>
    </source>
</evidence>
<organism evidence="1 2">
    <name type="scientific">Rousettus aegyptiacus</name>
    <name type="common">Egyptian fruit bat</name>
    <name type="synonym">Pteropus aegyptiacus</name>
    <dbReference type="NCBI Taxonomy" id="9407"/>
    <lineage>
        <taxon>Eukaryota</taxon>
        <taxon>Metazoa</taxon>
        <taxon>Chordata</taxon>
        <taxon>Craniata</taxon>
        <taxon>Vertebrata</taxon>
        <taxon>Euteleostomi</taxon>
        <taxon>Mammalia</taxon>
        <taxon>Eutheria</taxon>
        <taxon>Laurasiatheria</taxon>
        <taxon>Chiroptera</taxon>
        <taxon>Yinpterochiroptera</taxon>
        <taxon>Pteropodoidea</taxon>
        <taxon>Pteropodidae</taxon>
        <taxon>Rousettinae</taxon>
        <taxon>Rousettus</taxon>
    </lineage>
</organism>
<proteinExistence type="predicted"/>
<reference evidence="1 2" key="1">
    <citation type="journal article" date="2020" name="Nature">
        <title>Six reference-quality genomes reveal evolution of bat adaptations.</title>
        <authorList>
            <person name="Jebb D."/>
            <person name="Huang Z."/>
            <person name="Pippel M."/>
            <person name="Hughes G.M."/>
            <person name="Lavrichenko K."/>
            <person name="Devanna P."/>
            <person name="Winkler S."/>
            <person name="Jermiin L.S."/>
            <person name="Skirmuntt E.C."/>
            <person name="Katzourakis A."/>
            <person name="Burkitt-Gray L."/>
            <person name="Ray D.A."/>
            <person name="Sullivan K.A.M."/>
            <person name="Roscito J.G."/>
            <person name="Kirilenko B.M."/>
            <person name="Davalos L.M."/>
            <person name="Corthals A.P."/>
            <person name="Power M.L."/>
            <person name="Jones G."/>
            <person name="Ransome R.D."/>
            <person name="Dechmann D.K.N."/>
            <person name="Locatelli A.G."/>
            <person name="Puechmaille S.J."/>
            <person name="Fedrigo O."/>
            <person name="Jarvis E.D."/>
            <person name="Hiller M."/>
            <person name="Vernes S.C."/>
            <person name="Myers E.W."/>
            <person name="Teeling E.C."/>
        </authorList>
    </citation>
    <scope>NUCLEOTIDE SEQUENCE [LARGE SCALE GENOMIC DNA]</scope>
    <source>
        <strain evidence="1">MRouAeg1</strain>
        <tissue evidence="1">Muscle</tissue>
    </source>
</reference>
<accession>A0A7J8BRD1</accession>
<name>A0A7J8BRD1_ROUAE</name>
<dbReference type="AlphaFoldDB" id="A0A7J8BRD1"/>
<dbReference type="Proteomes" id="UP000593571">
    <property type="component" value="Unassembled WGS sequence"/>
</dbReference>